<evidence type="ECO:0000313" key="2">
    <source>
        <dbReference type="Proteomes" id="UP000093712"/>
    </source>
</evidence>
<organism evidence="1 2">
    <name type="scientific">Mycolicibacter heraklionensis</name>
    <dbReference type="NCBI Taxonomy" id="512402"/>
    <lineage>
        <taxon>Bacteria</taxon>
        <taxon>Bacillati</taxon>
        <taxon>Actinomycetota</taxon>
        <taxon>Actinomycetes</taxon>
        <taxon>Mycobacteriales</taxon>
        <taxon>Mycobacteriaceae</taxon>
        <taxon>Mycolicibacter</taxon>
    </lineage>
</organism>
<dbReference type="SUPFAM" id="SSF48371">
    <property type="entry name" value="ARM repeat"/>
    <property type="match status" value="1"/>
</dbReference>
<dbReference type="CDD" id="cd06561">
    <property type="entry name" value="AlkD_like"/>
    <property type="match status" value="1"/>
</dbReference>
<dbReference type="PANTHER" id="PTHR34070:SF1">
    <property type="entry name" value="DNA ALKYLATION REPAIR PROTEIN"/>
    <property type="match status" value="1"/>
</dbReference>
<dbReference type="Proteomes" id="UP000093712">
    <property type="component" value="Unassembled WGS sequence"/>
</dbReference>
<dbReference type="AlphaFoldDB" id="A0AA91IWA5"/>
<reference evidence="1 2" key="1">
    <citation type="submission" date="2016-06" db="EMBL/GenBank/DDBJ databases">
        <authorList>
            <person name="Sutton G."/>
            <person name="Brinkac L."/>
            <person name="Sanka R."/>
            <person name="Adams M."/>
            <person name="Lau E."/>
            <person name="Garcia-Basteiro A."/>
            <person name="Lopez-Varela E."/>
            <person name="Palencia S."/>
        </authorList>
    </citation>
    <scope>NUCLEOTIDE SEQUENCE [LARGE SCALE GENOMIC DNA]</scope>
    <source>
        <strain evidence="1 2">1211594.5</strain>
    </source>
</reference>
<evidence type="ECO:0008006" key="3">
    <source>
        <dbReference type="Google" id="ProtNLM"/>
    </source>
</evidence>
<name>A0AA91IWA5_9MYCO</name>
<dbReference type="EMBL" id="LZME01000137">
    <property type="protein sequence ID" value="OBK81649.1"/>
    <property type="molecule type" value="Genomic_DNA"/>
</dbReference>
<dbReference type="InterPro" id="IPR014825">
    <property type="entry name" value="DNA_alkylation"/>
</dbReference>
<protein>
    <recommendedName>
        <fullName evidence="3">DNA alkylation repair protein</fullName>
    </recommendedName>
</protein>
<accession>A0AA91IWA5</accession>
<dbReference type="InterPro" id="IPR016024">
    <property type="entry name" value="ARM-type_fold"/>
</dbReference>
<evidence type="ECO:0000313" key="1">
    <source>
        <dbReference type="EMBL" id="OBK81649.1"/>
    </source>
</evidence>
<gene>
    <name evidence="1" type="ORF">A5649_10765</name>
</gene>
<proteinExistence type="predicted"/>
<dbReference type="PANTHER" id="PTHR34070">
    <property type="entry name" value="ARMADILLO-TYPE FOLD"/>
    <property type="match status" value="1"/>
</dbReference>
<dbReference type="RefSeq" id="WP_065042004.1">
    <property type="nucleotide sequence ID" value="NZ_LZME01000137.1"/>
</dbReference>
<sequence>MPHPHAQIQTALECRKSYAEKEKIDRRLPPDSGLDAIGVRMKTVFDTAKEWTELDLALVPGLLSSQWYETRMVGVSILDFKARQRGLVDDERRRLYATYLNNHEFINVWDLVDRAAPRVIGWYLLDKSRRPLFDLARSEKAIERRTAITAAFWLIRQGDLDDPIKLAELLLDDPAELVAKPVGTALREVGKMNQSRLLDVLAAHRDRMRRPTLRLATNLLPDDIKLSLEV</sequence>
<comment type="caution">
    <text evidence="1">The sequence shown here is derived from an EMBL/GenBank/DDBJ whole genome shotgun (WGS) entry which is preliminary data.</text>
</comment>
<dbReference type="Gene3D" id="1.25.10.90">
    <property type="match status" value="1"/>
</dbReference>
<dbReference type="Pfam" id="PF08713">
    <property type="entry name" value="DNA_alkylation"/>
    <property type="match status" value="1"/>
</dbReference>